<dbReference type="PRINTS" id="PR00507">
    <property type="entry name" value="N12N6MTFRASE"/>
</dbReference>
<keyword evidence="4" id="KW-0949">S-adenosyl-L-methionine</keyword>
<evidence type="ECO:0000259" key="7">
    <source>
        <dbReference type="Pfam" id="PF17827"/>
    </source>
</evidence>
<dbReference type="AlphaFoldDB" id="G9WEU0"/>
<dbReference type="InterPro" id="IPR004556">
    <property type="entry name" value="HemK-like"/>
</dbReference>
<organism evidence="8 9">
    <name type="scientific">Oenococcus kitaharae DSM 17330</name>
    <dbReference type="NCBI Taxonomy" id="1045004"/>
    <lineage>
        <taxon>Bacteria</taxon>
        <taxon>Bacillati</taxon>
        <taxon>Bacillota</taxon>
        <taxon>Bacilli</taxon>
        <taxon>Lactobacillales</taxon>
        <taxon>Lactobacillaceae</taxon>
        <taxon>Oenococcus</taxon>
    </lineage>
</organism>
<keyword evidence="9" id="KW-1185">Reference proteome</keyword>
<dbReference type="HOGENOM" id="CLU_018398_3_2_9"/>
<dbReference type="Gene3D" id="3.40.50.150">
    <property type="entry name" value="Vaccinia Virus protein VP39"/>
    <property type="match status" value="1"/>
</dbReference>
<dbReference type="RefSeq" id="WP_007744423.1">
    <property type="nucleotide sequence ID" value="NZ_CM001398.1"/>
</dbReference>
<dbReference type="Gene3D" id="1.10.8.10">
    <property type="entry name" value="DNA helicase RuvA subunit, C-terminal domain"/>
    <property type="match status" value="1"/>
</dbReference>
<dbReference type="NCBIfam" id="TIGR03534">
    <property type="entry name" value="RF_mod_PrmC"/>
    <property type="match status" value="1"/>
</dbReference>
<name>G9WEU0_9LACO</name>
<feature type="domain" description="Methyltransferase small" evidence="6">
    <location>
        <begin position="109"/>
        <end position="190"/>
    </location>
</feature>
<dbReference type="InterPro" id="IPR019874">
    <property type="entry name" value="RF_methyltr_PrmC"/>
</dbReference>
<evidence type="ECO:0000256" key="5">
    <source>
        <dbReference type="ARBA" id="ARBA00048391"/>
    </source>
</evidence>
<dbReference type="Pfam" id="PF17827">
    <property type="entry name" value="PrmC_N"/>
    <property type="match status" value="1"/>
</dbReference>
<dbReference type="PROSITE" id="PS00092">
    <property type="entry name" value="N6_MTASE"/>
    <property type="match status" value="1"/>
</dbReference>
<dbReference type="GO" id="GO:0032259">
    <property type="term" value="P:methylation"/>
    <property type="evidence" value="ECO:0007669"/>
    <property type="project" value="UniProtKB-KW"/>
</dbReference>
<dbReference type="SUPFAM" id="SSF53335">
    <property type="entry name" value="S-adenosyl-L-methionine-dependent methyltransferases"/>
    <property type="match status" value="1"/>
</dbReference>
<gene>
    <name evidence="8" type="ORF">OKIT_0136</name>
</gene>
<sequence length="275" mass="30844">MTTLRKIRNDFFKTSIDFETIDLFLRGELNLNNTELLLKFSDEIPDKTERQLRSDFQQVVLGKPVQYVLGFANFYGRHFKVDSRVLIPEVETAELIDHVKDAELLPLDPDFAILDVGTGSGNIAITLALELKAEKVLAVDISRKALNLARENAQNLSASNVKFVLSDLLDNVTGQFDLIVSNPPYISQGAGSVDKQVLDYEPHQALFAGEDGLDVYRRLIPEMVSHLKKDGYAIFEMDDAQGPAISKLIQASFPKAEPEIFQDMAGLNRFIAWRN</sequence>
<dbReference type="InterPro" id="IPR007848">
    <property type="entry name" value="Small_mtfrase_dom"/>
</dbReference>
<dbReference type="InterPro" id="IPR050320">
    <property type="entry name" value="N5-glutamine_MTase"/>
</dbReference>
<dbReference type="PANTHER" id="PTHR18895:SF74">
    <property type="entry name" value="MTRF1L RELEASE FACTOR GLUTAMINE METHYLTRANSFERASE"/>
    <property type="match status" value="1"/>
</dbReference>
<evidence type="ECO:0000313" key="9">
    <source>
        <dbReference type="Proteomes" id="UP000004959"/>
    </source>
</evidence>
<dbReference type="STRING" id="336988.NT96_03880"/>
<evidence type="ECO:0000256" key="2">
    <source>
        <dbReference type="ARBA" id="ARBA00022603"/>
    </source>
</evidence>
<dbReference type="OrthoDB" id="9800643at2"/>
<dbReference type="InterPro" id="IPR002052">
    <property type="entry name" value="DNA_methylase_N6_adenine_CS"/>
</dbReference>
<evidence type="ECO:0000313" key="8">
    <source>
        <dbReference type="EMBL" id="EHN58263.1"/>
    </source>
</evidence>
<dbReference type="PATRIC" id="fig|1045004.4.peg.139"/>
<dbReference type="GO" id="GO:0102559">
    <property type="term" value="F:peptide chain release factor N(5)-glutamine methyltransferase activity"/>
    <property type="evidence" value="ECO:0007669"/>
    <property type="project" value="UniProtKB-EC"/>
</dbReference>
<comment type="caution">
    <text evidence="8">The sequence shown here is derived from an EMBL/GenBank/DDBJ whole genome shotgun (WGS) entry which is preliminary data.</text>
</comment>
<protein>
    <recommendedName>
        <fullName evidence="1">peptide chain release factor N(5)-glutamine methyltransferase</fullName>
        <ecNumber evidence="1">2.1.1.297</ecNumber>
    </recommendedName>
</protein>
<dbReference type="PANTHER" id="PTHR18895">
    <property type="entry name" value="HEMK METHYLTRANSFERASE"/>
    <property type="match status" value="1"/>
</dbReference>
<evidence type="ECO:0000259" key="6">
    <source>
        <dbReference type="Pfam" id="PF05175"/>
    </source>
</evidence>
<dbReference type="GO" id="GO:0003676">
    <property type="term" value="F:nucleic acid binding"/>
    <property type="evidence" value="ECO:0007669"/>
    <property type="project" value="InterPro"/>
</dbReference>
<keyword evidence="2 8" id="KW-0489">Methyltransferase</keyword>
<dbReference type="EC" id="2.1.1.297" evidence="1"/>
<evidence type="ECO:0000256" key="4">
    <source>
        <dbReference type="ARBA" id="ARBA00022691"/>
    </source>
</evidence>
<dbReference type="InterPro" id="IPR029063">
    <property type="entry name" value="SAM-dependent_MTases_sf"/>
</dbReference>
<accession>G9WEU0</accession>
<dbReference type="NCBIfam" id="TIGR00536">
    <property type="entry name" value="hemK_fam"/>
    <property type="match status" value="1"/>
</dbReference>
<comment type="catalytic activity">
    <reaction evidence="5">
        <text>L-glutaminyl-[peptide chain release factor] + S-adenosyl-L-methionine = N(5)-methyl-L-glutaminyl-[peptide chain release factor] + S-adenosyl-L-homocysteine + H(+)</text>
        <dbReference type="Rhea" id="RHEA:42896"/>
        <dbReference type="Rhea" id="RHEA-COMP:10271"/>
        <dbReference type="Rhea" id="RHEA-COMP:10272"/>
        <dbReference type="ChEBI" id="CHEBI:15378"/>
        <dbReference type="ChEBI" id="CHEBI:30011"/>
        <dbReference type="ChEBI" id="CHEBI:57856"/>
        <dbReference type="ChEBI" id="CHEBI:59789"/>
        <dbReference type="ChEBI" id="CHEBI:61891"/>
        <dbReference type="EC" id="2.1.1.297"/>
    </reaction>
</comment>
<feature type="domain" description="Release factor glutamine methyltransferase N-terminal" evidence="7">
    <location>
        <begin position="22"/>
        <end position="70"/>
    </location>
</feature>
<dbReference type="Pfam" id="PF05175">
    <property type="entry name" value="MTS"/>
    <property type="match status" value="1"/>
</dbReference>
<proteinExistence type="predicted"/>
<reference evidence="8 9" key="1">
    <citation type="journal article" date="2012" name="PLoS ONE">
        <title>Functional divergence in the genus oenococcus as predicted by genome sequencing of the newly-described species, Oenococcus kitaharae.</title>
        <authorList>
            <person name="Borneman A.R."/>
            <person name="McCarthy J.M."/>
            <person name="Chambers P.J."/>
            <person name="Bartowsky E.J."/>
        </authorList>
    </citation>
    <scope>NUCLEOTIDE SEQUENCE [LARGE SCALE GENOMIC DNA]</scope>
    <source>
        <strain evidence="9">DSM17330</strain>
    </source>
</reference>
<dbReference type="Proteomes" id="UP000004959">
    <property type="component" value="Chromosome"/>
</dbReference>
<evidence type="ECO:0000256" key="3">
    <source>
        <dbReference type="ARBA" id="ARBA00022679"/>
    </source>
</evidence>
<dbReference type="EMBL" id="AFVZ01000001">
    <property type="protein sequence ID" value="EHN58263.1"/>
    <property type="molecule type" value="Genomic_DNA"/>
</dbReference>
<dbReference type="InterPro" id="IPR040758">
    <property type="entry name" value="PrmC_N"/>
</dbReference>
<dbReference type="CDD" id="cd02440">
    <property type="entry name" value="AdoMet_MTases"/>
    <property type="match status" value="1"/>
</dbReference>
<keyword evidence="3" id="KW-0808">Transferase</keyword>
<dbReference type="eggNOG" id="COG2890">
    <property type="taxonomic scope" value="Bacteria"/>
</dbReference>
<evidence type="ECO:0000256" key="1">
    <source>
        <dbReference type="ARBA" id="ARBA00012771"/>
    </source>
</evidence>